<dbReference type="EMBL" id="JBEPLZ010000003">
    <property type="protein sequence ID" value="MET3569277.1"/>
    <property type="molecule type" value="Genomic_DNA"/>
</dbReference>
<keyword evidence="2" id="KW-1185">Reference proteome</keyword>
<gene>
    <name evidence="1" type="ORF">ABID13_000900</name>
</gene>
<name>A0ABV2FT93_9FIRM</name>
<dbReference type="Proteomes" id="UP001549200">
    <property type="component" value="Unassembled WGS sequence"/>
</dbReference>
<comment type="caution">
    <text evidence="1">The sequence shown here is derived from an EMBL/GenBank/DDBJ whole genome shotgun (WGS) entry which is preliminary data.</text>
</comment>
<protein>
    <submittedName>
        <fullName evidence="1">Uncharacterized protein</fullName>
    </submittedName>
</protein>
<dbReference type="RefSeq" id="WP_242849264.1">
    <property type="nucleotide sequence ID" value="NZ_JBEPLZ010000003.1"/>
</dbReference>
<organism evidence="1 2">
    <name type="scientific">Enterocloster citroniae</name>
    <dbReference type="NCBI Taxonomy" id="358743"/>
    <lineage>
        <taxon>Bacteria</taxon>
        <taxon>Bacillati</taxon>
        <taxon>Bacillota</taxon>
        <taxon>Clostridia</taxon>
        <taxon>Lachnospirales</taxon>
        <taxon>Lachnospiraceae</taxon>
        <taxon>Enterocloster</taxon>
    </lineage>
</organism>
<reference evidence="1 2" key="1">
    <citation type="submission" date="2024-06" db="EMBL/GenBank/DDBJ databases">
        <title>Genomic Encyclopedia of Type Strains, Phase IV (KMG-IV): sequencing the most valuable type-strain genomes for metagenomic binning, comparative biology and taxonomic classification.</title>
        <authorList>
            <person name="Goeker M."/>
        </authorList>
    </citation>
    <scope>NUCLEOTIDE SEQUENCE [LARGE SCALE GENOMIC DNA]</scope>
    <source>
        <strain evidence="1 2">DSM 19261</strain>
    </source>
</reference>
<proteinExistence type="predicted"/>
<accession>A0ABV2FT93</accession>
<dbReference type="GeneID" id="93162175"/>
<evidence type="ECO:0000313" key="2">
    <source>
        <dbReference type="Proteomes" id="UP001549200"/>
    </source>
</evidence>
<sequence>MSTEYYISNRRKREEILAFNRFWEEKLIPGIKEQINEYCERPTGSM</sequence>
<evidence type="ECO:0000313" key="1">
    <source>
        <dbReference type="EMBL" id="MET3569277.1"/>
    </source>
</evidence>